<accession>A0A917KJT5</accession>
<dbReference type="Proteomes" id="UP000625682">
    <property type="component" value="Unassembled WGS sequence"/>
</dbReference>
<reference evidence="5" key="2">
    <citation type="submission" date="2020-09" db="EMBL/GenBank/DDBJ databases">
        <authorList>
            <person name="Sun Q."/>
            <person name="Zhou Y."/>
        </authorList>
    </citation>
    <scope>NUCLEOTIDE SEQUENCE</scope>
    <source>
        <strain evidence="5">CGMCC 4.7272</strain>
    </source>
</reference>
<evidence type="ECO:0000256" key="1">
    <source>
        <dbReference type="ARBA" id="ARBA00022630"/>
    </source>
</evidence>
<dbReference type="GO" id="GO:0004497">
    <property type="term" value="F:monooxygenase activity"/>
    <property type="evidence" value="ECO:0007669"/>
    <property type="project" value="UniProtKB-KW"/>
</dbReference>
<dbReference type="InterPro" id="IPR051260">
    <property type="entry name" value="Diverse_substr_monoxygenases"/>
</dbReference>
<gene>
    <name evidence="5" type="ORF">GCM10012282_08750</name>
</gene>
<keyword evidence="6" id="KW-1185">Reference proteome</keyword>
<dbReference type="PANTHER" id="PTHR30011:SF16">
    <property type="entry name" value="C2H2 FINGER DOMAIN TRANSCRIPTION FACTOR (EUROFUNG)-RELATED"/>
    <property type="match status" value="1"/>
</dbReference>
<comment type="caution">
    <text evidence="5">The sequence shown here is derived from an EMBL/GenBank/DDBJ whole genome shotgun (WGS) entry which is preliminary data.</text>
</comment>
<evidence type="ECO:0000256" key="3">
    <source>
        <dbReference type="ARBA" id="ARBA00023002"/>
    </source>
</evidence>
<evidence type="ECO:0000256" key="4">
    <source>
        <dbReference type="ARBA" id="ARBA00023033"/>
    </source>
</evidence>
<name>A0A917KJT5_9ACTN</name>
<dbReference type="GO" id="GO:0016705">
    <property type="term" value="F:oxidoreductase activity, acting on paired donors, with incorporation or reduction of molecular oxygen"/>
    <property type="evidence" value="ECO:0007669"/>
    <property type="project" value="InterPro"/>
</dbReference>
<dbReference type="EMBL" id="BMMU01000002">
    <property type="protein sequence ID" value="GGJ14709.1"/>
    <property type="molecule type" value="Genomic_DNA"/>
</dbReference>
<evidence type="ECO:0000256" key="2">
    <source>
        <dbReference type="ARBA" id="ARBA00022643"/>
    </source>
</evidence>
<evidence type="ECO:0000313" key="6">
    <source>
        <dbReference type="Proteomes" id="UP000625682"/>
    </source>
</evidence>
<proteinExistence type="predicted"/>
<dbReference type="PANTHER" id="PTHR30011">
    <property type="entry name" value="ALKANESULFONATE MONOOXYGENASE-RELATED"/>
    <property type="match status" value="1"/>
</dbReference>
<reference evidence="5" key="1">
    <citation type="journal article" date="2014" name="Int. J. Syst. Evol. Microbiol.">
        <title>Complete genome sequence of Corynebacterium casei LMG S-19264T (=DSM 44701T), isolated from a smear-ripened cheese.</title>
        <authorList>
            <consortium name="US DOE Joint Genome Institute (JGI-PGF)"/>
            <person name="Walter F."/>
            <person name="Albersmeier A."/>
            <person name="Kalinowski J."/>
            <person name="Ruckert C."/>
        </authorList>
    </citation>
    <scope>NUCLEOTIDE SEQUENCE</scope>
    <source>
        <strain evidence="5">CGMCC 4.7272</strain>
    </source>
</reference>
<organism evidence="5 6">
    <name type="scientific">Streptomyces lacrimifluminis</name>
    <dbReference type="NCBI Taxonomy" id="1500077"/>
    <lineage>
        <taxon>Bacteria</taxon>
        <taxon>Bacillati</taxon>
        <taxon>Actinomycetota</taxon>
        <taxon>Actinomycetes</taxon>
        <taxon>Kitasatosporales</taxon>
        <taxon>Streptomycetaceae</taxon>
        <taxon>Streptomyces</taxon>
    </lineage>
</organism>
<dbReference type="Gene3D" id="3.20.20.30">
    <property type="entry name" value="Luciferase-like domain"/>
    <property type="match status" value="1"/>
</dbReference>
<dbReference type="AlphaFoldDB" id="A0A917KJT5"/>
<keyword evidence="2" id="KW-0288">FMN</keyword>
<protein>
    <submittedName>
        <fullName evidence="5">Uncharacterized protein</fullName>
    </submittedName>
</protein>
<sequence>MRRYRDPLATAREWRERAESDNWSIRDLVVETGNRQNLVGSPASVAETISDFVQTDASDGFVLVPHTTPGGIDGFTDTVVPLLQERGVFRTEYEGTTLRDRLGLARPDAGAAGERAAS</sequence>
<keyword evidence="4" id="KW-0503">Monooxygenase</keyword>
<dbReference type="InterPro" id="IPR036661">
    <property type="entry name" value="Luciferase-like_sf"/>
</dbReference>
<evidence type="ECO:0000313" key="5">
    <source>
        <dbReference type="EMBL" id="GGJ14709.1"/>
    </source>
</evidence>
<keyword evidence="1" id="KW-0285">Flavoprotein</keyword>
<dbReference type="SUPFAM" id="SSF51679">
    <property type="entry name" value="Bacterial luciferase-like"/>
    <property type="match status" value="1"/>
</dbReference>
<keyword evidence="3" id="KW-0560">Oxidoreductase</keyword>